<sequence length="146" mass="16405">MQLCLTPALKRLRTRYCPNITLGFSFRKPCLPNTSMCNFPQCSPYHAIGEETSSRNRAGKGYKNRNGPKGRIETAVHEATCKMVSGTLRSITEPLSRGCAHALRAGLRGRGMKSDLFTQPHYRTERPSRQKRSAFNDVHPLRARTA</sequence>
<organism evidence="2">
    <name type="scientific">Saccharomyces paradoxus</name>
    <name type="common">Yeast</name>
    <name type="synonym">Saccharomyces douglasii</name>
    <dbReference type="NCBI Taxonomy" id="27291"/>
    <lineage>
        <taxon>Eukaryota</taxon>
        <taxon>Fungi</taxon>
        <taxon>Dikarya</taxon>
        <taxon>Ascomycota</taxon>
        <taxon>Saccharomycotina</taxon>
        <taxon>Saccharomycetes</taxon>
        <taxon>Saccharomycetales</taxon>
        <taxon>Saccharomycetaceae</taxon>
        <taxon>Saccharomyces</taxon>
    </lineage>
</organism>
<gene>
    <name evidence="2" type="ORF">SPAR_G02760</name>
</gene>
<reference evidence="2" key="3">
    <citation type="submission" date="2025-07" db="EMBL/GenBank/DDBJ databases">
        <authorList>
            <consortium name="NCBI Genome Project"/>
        </authorList>
    </citation>
    <scope>NUCLEOTIDE SEQUENCE</scope>
    <source>
        <strain evidence="2">CBS432</strain>
    </source>
</reference>
<reference evidence="2" key="2">
    <citation type="submission" date="2020-01" db="EMBL/GenBank/DDBJ databases">
        <title>Population-level Yeast Reference Genomes.</title>
        <authorList>
            <person name="Yue J.-X."/>
        </authorList>
    </citation>
    <scope>NUCLEOTIDE SEQUENCE</scope>
    <source>
        <strain evidence="2">CBS432</strain>
    </source>
</reference>
<evidence type="ECO:0000313" key="2">
    <source>
        <dbReference type="RefSeq" id="XP_033766398.1"/>
    </source>
</evidence>
<dbReference type="KEGG" id="spao:SPAR_G02760"/>
<feature type="region of interest" description="Disordered" evidence="1">
    <location>
        <begin position="111"/>
        <end position="146"/>
    </location>
</feature>
<dbReference type="VEuPathDB" id="FungiDB:SPAR_G02760"/>
<reference evidence="2" key="1">
    <citation type="journal article" date="2017" name="Nat. Genet.">
        <title>Contrasting evolutionary genome dynamics between domesticated and wild yeasts.</title>
        <authorList>
            <person name="Yue J.X."/>
            <person name="Li J."/>
            <person name="Aigrain L."/>
            <person name="Hallin J."/>
            <person name="Persson K."/>
            <person name="Oliver K."/>
            <person name="Bergstrom A."/>
            <person name="Coupland P."/>
            <person name="Warringer J."/>
            <person name="Lagomarsino M.C."/>
            <person name="Fischer G."/>
            <person name="Durbin R."/>
            <person name="Liti G."/>
        </authorList>
    </citation>
    <scope>NUCLEOTIDE SEQUENCE</scope>
    <source>
        <strain evidence="2">CBS432</strain>
    </source>
</reference>
<dbReference type="AlphaFoldDB" id="A0A8B8URN1"/>
<feature type="compositionally biased region" description="Basic residues" evidence="1">
    <location>
        <begin position="57"/>
        <end position="68"/>
    </location>
</feature>
<evidence type="ECO:0000256" key="1">
    <source>
        <dbReference type="SAM" id="MobiDB-lite"/>
    </source>
</evidence>
<accession>A0A8B8URN1</accession>
<dbReference type="RefSeq" id="XP_033766398.1">
    <property type="nucleotide sequence ID" value="XM_033910507.1"/>
</dbReference>
<protein>
    <submittedName>
        <fullName evidence="2">Uncharacterized protein</fullName>
    </submittedName>
</protein>
<dbReference type="OrthoDB" id="10504622at2759"/>
<reference evidence="2" key="4">
    <citation type="submission" date="2025-08" db="UniProtKB">
        <authorList>
            <consortium name="RefSeq"/>
        </authorList>
    </citation>
    <scope>IDENTIFICATION</scope>
    <source>
        <strain evidence="2">CBS432</strain>
    </source>
</reference>
<feature type="region of interest" description="Disordered" evidence="1">
    <location>
        <begin position="53"/>
        <end position="73"/>
    </location>
</feature>
<proteinExistence type="predicted"/>
<dbReference type="GeneID" id="54630670"/>
<name>A0A8B8URN1_SACPA</name>